<name>A0A1I8FPS4_9PLAT</name>
<accession>A0A1I8FPS4</accession>
<evidence type="ECO:0000256" key="1">
    <source>
        <dbReference type="SAM" id="MobiDB-lite"/>
    </source>
</evidence>
<proteinExistence type="predicted"/>
<protein>
    <submittedName>
        <fullName evidence="4">Ig-like domain-containing protein</fullName>
    </submittedName>
</protein>
<feature type="region of interest" description="Disordered" evidence="1">
    <location>
        <begin position="416"/>
        <end position="437"/>
    </location>
</feature>
<feature type="transmembrane region" description="Helical" evidence="2">
    <location>
        <begin position="346"/>
        <end position="367"/>
    </location>
</feature>
<sequence length="437" mass="48717">RFNTFLSRFTGKGQQQPPQLPSPSGDSAYSPSRLSSFRKTASASVPWRRQLQLQQSHPRTVVGRLVNVYDSMQHRTELEHRLDYQLREGRYESSYRWRSFHAEARPSSCQRNRISIRRSVIGIIGYNAEPLVHLASEFRVAGGSGPAETSQWLINETSDCFGKLQLLPLKPHHPQAVWSRAGPTAANVFISCNCNKSGTSRRAAAAGAAQSLADPTVPLTWPPFLSRRDAYPTMSMTNYFDIDTKYSLPGSSGRTAAYNWHCGCVAKYVHGTIDGLLKDDSAFDDPNARRAFEDTHNDVMRCAKRYEAYYKSFIQDIESGRAMLFMPMFSYKMLWRTFTMGLPTRIMTLQLLAALMMLAAWLGLLTLCSCQPISRPSRVSGFGSLRVFICSDDGVVGSDLAAWAPRCLCWGQGNGSAGQPQQHQPQESSRSCGACQP</sequence>
<feature type="compositionally biased region" description="Polar residues" evidence="1">
    <location>
        <begin position="417"/>
        <end position="431"/>
    </location>
</feature>
<keyword evidence="2" id="KW-0812">Transmembrane</keyword>
<organism evidence="3 4">
    <name type="scientific">Macrostomum lignano</name>
    <dbReference type="NCBI Taxonomy" id="282301"/>
    <lineage>
        <taxon>Eukaryota</taxon>
        <taxon>Metazoa</taxon>
        <taxon>Spiralia</taxon>
        <taxon>Lophotrochozoa</taxon>
        <taxon>Platyhelminthes</taxon>
        <taxon>Rhabditophora</taxon>
        <taxon>Macrostomorpha</taxon>
        <taxon>Macrostomida</taxon>
        <taxon>Macrostomidae</taxon>
        <taxon>Macrostomum</taxon>
    </lineage>
</organism>
<feature type="compositionally biased region" description="Polar residues" evidence="1">
    <location>
        <begin position="25"/>
        <end position="35"/>
    </location>
</feature>
<keyword evidence="3" id="KW-1185">Reference proteome</keyword>
<dbReference type="AlphaFoldDB" id="A0A1I8FPS4"/>
<keyword evidence="2" id="KW-0472">Membrane</keyword>
<evidence type="ECO:0000313" key="4">
    <source>
        <dbReference type="WBParaSite" id="maker-unitig_42809-snap-gene-0.2-mRNA-1"/>
    </source>
</evidence>
<reference evidence="4" key="1">
    <citation type="submission" date="2016-11" db="UniProtKB">
        <authorList>
            <consortium name="WormBaseParasite"/>
        </authorList>
    </citation>
    <scope>IDENTIFICATION</scope>
</reference>
<evidence type="ECO:0000256" key="2">
    <source>
        <dbReference type="SAM" id="Phobius"/>
    </source>
</evidence>
<feature type="region of interest" description="Disordered" evidence="1">
    <location>
        <begin position="1"/>
        <end position="35"/>
    </location>
</feature>
<evidence type="ECO:0000313" key="3">
    <source>
        <dbReference type="Proteomes" id="UP000095280"/>
    </source>
</evidence>
<dbReference type="WBParaSite" id="maker-unitig_42809-snap-gene-0.2-mRNA-1">
    <property type="protein sequence ID" value="maker-unitig_42809-snap-gene-0.2-mRNA-1"/>
    <property type="gene ID" value="maker-unitig_42809-snap-gene-0.2"/>
</dbReference>
<keyword evidence="2" id="KW-1133">Transmembrane helix</keyword>
<dbReference type="Proteomes" id="UP000095280">
    <property type="component" value="Unplaced"/>
</dbReference>